<sequence length="74" mass="8929">MSQHEHKEDVEEQKTRKISARLKEDYVEAIDEEARQNRWTRTQMIDFILEERYGQSAGFENRYSKNILGRVRAI</sequence>
<proteinExistence type="predicted"/>
<reference evidence="1 2" key="1">
    <citation type="submission" date="2019-06" db="EMBL/GenBank/DDBJ databases">
        <title>An operon consisting of a P-type ATPase gene and a transcriptional regular gene given the different cadmium resistance in Bacillus vietamensis 151-6 and Bacillus marisflavi 151-25.</title>
        <authorList>
            <person name="Yu X."/>
        </authorList>
    </citation>
    <scope>NUCLEOTIDE SEQUENCE [LARGE SCALE GENOMIC DNA]</scope>
    <source>
        <strain evidence="1 2">151-6</strain>
    </source>
</reference>
<gene>
    <name evidence="1" type="ORF">FHE72_20420</name>
</gene>
<dbReference type="RefSeq" id="WP_159362818.1">
    <property type="nucleotide sequence ID" value="NZ_CP047394.1"/>
</dbReference>
<name>A0A6I6UVX0_9BACI</name>
<dbReference type="AlphaFoldDB" id="A0A6I6UVX0"/>
<protein>
    <submittedName>
        <fullName evidence="1">Uncharacterized protein</fullName>
    </submittedName>
</protein>
<evidence type="ECO:0000313" key="1">
    <source>
        <dbReference type="EMBL" id="QHE63106.1"/>
    </source>
</evidence>
<dbReference type="EMBL" id="CP047394">
    <property type="protein sequence ID" value="QHE63106.1"/>
    <property type="molecule type" value="Genomic_DNA"/>
</dbReference>
<dbReference type="KEGG" id="bvq:FHE72_20420"/>
<accession>A0A6I6UVX0</accession>
<dbReference type="Proteomes" id="UP000465062">
    <property type="component" value="Chromosome"/>
</dbReference>
<organism evidence="1 2">
    <name type="scientific">Rossellomorea vietnamensis</name>
    <dbReference type="NCBI Taxonomy" id="218284"/>
    <lineage>
        <taxon>Bacteria</taxon>
        <taxon>Bacillati</taxon>
        <taxon>Bacillota</taxon>
        <taxon>Bacilli</taxon>
        <taxon>Bacillales</taxon>
        <taxon>Bacillaceae</taxon>
        <taxon>Rossellomorea</taxon>
    </lineage>
</organism>
<evidence type="ECO:0000313" key="2">
    <source>
        <dbReference type="Proteomes" id="UP000465062"/>
    </source>
</evidence>